<name>A0AAV2HYN3_LYMST</name>
<accession>A0AAV2HYN3</accession>
<keyword evidence="5 10" id="KW-0472">Membrane</keyword>
<dbReference type="GO" id="GO:0016020">
    <property type="term" value="C:membrane"/>
    <property type="evidence" value="ECO:0007669"/>
    <property type="project" value="UniProtKB-SubCell"/>
</dbReference>
<feature type="transmembrane region" description="Helical" evidence="10">
    <location>
        <begin position="169"/>
        <end position="190"/>
    </location>
</feature>
<evidence type="ECO:0000313" key="13">
    <source>
        <dbReference type="Proteomes" id="UP001497497"/>
    </source>
</evidence>
<dbReference type="GO" id="GO:0008528">
    <property type="term" value="F:G protein-coupled peptide receptor activity"/>
    <property type="evidence" value="ECO:0007669"/>
    <property type="project" value="InterPro"/>
</dbReference>
<evidence type="ECO:0000313" key="12">
    <source>
        <dbReference type="EMBL" id="CAL1538158.1"/>
    </source>
</evidence>
<keyword evidence="2 8" id="KW-0812">Transmembrane</keyword>
<dbReference type="PRINTS" id="PR00237">
    <property type="entry name" value="GPCRRHODOPSN"/>
</dbReference>
<gene>
    <name evidence="12" type="ORF">GSLYS_00011979001</name>
</gene>
<evidence type="ECO:0000256" key="5">
    <source>
        <dbReference type="ARBA" id="ARBA00023136"/>
    </source>
</evidence>
<organism evidence="12 13">
    <name type="scientific">Lymnaea stagnalis</name>
    <name type="common">Great pond snail</name>
    <name type="synonym">Helix stagnalis</name>
    <dbReference type="NCBI Taxonomy" id="6523"/>
    <lineage>
        <taxon>Eukaryota</taxon>
        <taxon>Metazoa</taxon>
        <taxon>Spiralia</taxon>
        <taxon>Lophotrochozoa</taxon>
        <taxon>Mollusca</taxon>
        <taxon>Gastropoda</taxon>
        <taxon>Heterobranchia</taxon>
        <taxon>Euthyneura</taxon>
        <taxon>Panpulmonata</taxon>
        <taxon>Hygrophila</taxon>
        <taxon>Lymnaeoidea</taxon>
        <taxon>Lymnaeidae</taxon>
        <taxon>Lymnaea</taxon>
    </lineage>
</organism>
<feature type="transmembrane region" description="Helical" evidence="10">
    <location>
        <begin position="333"/>
        <end position="358"/>
    </location>
</feature>
<dbReference type="PROSITE" id="PS00237">
    <property type="entry name" value="G_PROTEIN_RECEP_F1_1"/>
    <property type="match status" value="1"/>
</dbReference>
<dbReference type="PANTHER" id="PTHR24243:SF208">
    <property type="entry name" value="PYROKININ-1 RECEPTOR"/>
    <property type="match status" value="1"/>
</dbReference>
<keyword evidence="3 10" id="KW-1133">Transmembrane helix</keyword>
<sequence>MSNCWAHCVNLTLAWSQTIGPKVVAANDEFVPQEIFITNSLRRLLEIVIDLALNFILAMLGVITNILVIIVYAKQGFKDSVGISMTTISIWDLIKSLGGVMQRMAGPISIFSPVYALTWTNICLVVFNYLVSFSTYVTSVLAGYVAVERCLCVVFPLKVKWLLTPRLSLVVCTLTSLIVFGWFSVIFGIYDVFWVWDVTLNATIASYKFSDFSNRNSAVLFGYYNLSGTLWPMVSLVVIVISAIVMSTKLREAAEFRYQRKETVAAHAPKSSDPTAKSGQKLTRPVSSRDQKVVKMLLVIIGLYVMNLSPRVAHYMAKYIVEEYYYLRTYHNLVHVVSYVILFFDFFNGSINLFVFLVMSTSFRATFNEIFTFNKQNKRSR</sequence>
<dbReference type="AlphaFoldDB" id="A0AAV2HYN3"/>
<feature type="compositionally biased region" description="Polar residues" evidence="9">
    <location>
        <begin position="272"/>
        <end position="286"/>
    </location>
</feature>
<dbReference type="InterPro" id="IPR000276">
    <property type="entry name" value="GPCR_Rhodpsn"/>
</dbReference>
<comment type="caution">
    <text evidence="12">The sequence shown here is derived from an EMBL/GenBank/DDBJ whole genome shotgun (WGS) entry which is preliminary data.</text>
</comment>
<keyword evidence="7 8" id="KW-0807">Transducer</keyword>
<dbReference type="PANTHER" id="PTHR24243">
    <property type="entry name" value="G-PROTEIN COUPLED RECEPTOR"/>
    <property type="match status" value="1"/>
</dbReference>
<reference evidence="12 13" key="1">
    <citation type="submission" date="2024-04" db="EMBL/GenBank/DDBJ databases">
        <authorList>
            <consortium name="Genoscope - CEA"/>
            <person name="William W."/>
        </authorList>
    </citation>
    <scope>NUCLEOTIDE SEQUENCE [LARGE SCALE GENOMIC DNA]</scope>
</reference>
<comment type="similarity">
    <text evidence="8">Belongs to the G-protein coupled receptor 1 family.</text>
</comment>
<comment type="subcellular location">
    <subcellularLocation>
        <location evidence="1">Membrane</location>
        <topology evidence="1">Multi-pass membrane protein</topology>
    </subcellularLocation>
</comment>
<feature type="domain" description="G-protein coupled receptors family 1 profile" evidence="11">
    <location>
        <begin position="64"/>
        <end position="356"/>
    </location>
</feature>
<dbReference type="InterPro" id="IPR019427">
    <property type="entry name" value="7TM_GPCR_serpentine_rcpt_Srw"/>
</dbReference>
<evidence type="ECO:0000259" key="11">
    <source>
        <dbReference type="PROSITE" id="PS50262"/>
    </source>
</evidence>
<dbReference type="SUPFAM" id="SSF81321">
    <property type="entry name" value="Family A G protein-coupled receptor-like"/>
    <property type="match status" value="1"/>
</dbReference>
<feature type="transmembrane region" description="Helical" evidence="10">
    <location>
        <begin position="51"/>
        <end position="73"/>
    </location>
</feature>
<dbReference type="Proteomes" id="UP001497497">
    <property type="component" value="Unassembled WGS sequence"/>
</dbReference>
<keyword evidence="13" id="KW-1185">Reference proteome</keyword>
<evidence type="ECO:0000256" key="1">
    <source>
        <dbReference type="ARBA" id="ARBA00004141"/>
    </source>
</evidence>
<evidence type="ECO:0000256" key="8">
    <source>
        <dbReference type="RuleBase" id="RU000688"/>
    </source>
</evidence>
<evidence type="ECO:0000256" key="3">
    <source>
        <dbReference type="ARBA" id="ARBA00022989"/>
    </source>
</evidence>
<evidence type="ECO:0000256" key="10">
    <source>
        <dbReference type="SAM" id="Phobius"/>
    </source>
</evidence>
<evidence type="ECO:0000256" key="7">
    <source>
        <dbReference type="ARBA" id="ARBA00023224"/>
    </source>
</evidence>
<dbReference type="EMBL" id="CAXITT010000287">
    <property type="protein sequence ID" value="CAL1538158.1"/>
    <property type="molecule type" value="Genomic_DNA"/>
</dbReference>
<feature type="region of interest" description="Disordered" evidence="9">
    <location>
        <begin position="265"/>
        <end position="287"/>
    </location>
</feature>
<dbReference type="Gene3D" id="1.20.1070.10">
    <property type="entry name" value="Rhodopsin 7-helix transmembrane proteins"/>
    <property type="match status" value="1"/>
</dbReference>
<evidence type="ECO:0000256" key="2">
    <source>
        <dbReference type="ARBA" id="ARBA00022692"/>
    </source>
</evidence>
<feature type="transmembrane region" description="Helical" evidence="10">
    <location>
        <begin position="136"/>
        <end position="157"/>
    </location>
</feature>
<proteinExistence type="inferred from homology"/>
<keyword evidence="6 8" id="KW-0675">Receptor</keyword>
<dbReference type="PROSITE" id="PS50262">
    <property type="entry name" value="G_PROTEIN_RECEP_F1_2"/>
    <property type="match status" value="1"/>
</dbReference>
<protein>
    <recommendedName>
        <fullName evidence="11">G-protein coupled receptors family 1 profile domain-containing protein</fullName>
    </recommendedName>
</protein>
<dbReference type="InterPro" id="IPR017452">
    <property type="entry name" value="GPCR_Rhodpsn_7TM"/>
</dbReference>
<feature type="transmembrane region" description="Helical" evidence="10">
    <location>
        <begin position="230"/>
        <end position="250"/>
    </location>
</feature>
<evidence type="ECO:0000256" key="6">
    <source>
        <dbReference type="ARBA" id="ARBA00023170"/>
    </source>
</evidence>
<evidence type="ECO:0000256" key="9">
    <source>
        <dbReference type="SAM" id="MobiDB-lite"/>
    </source>
</evidence>
<feature type="transmembrane region" description="Helical" evidence="10">
    <location>
        <begin position="293"/>
        <end position="313"/>
    </location>
</feature>
<evidence type="ECO:0000256" key="4">
    <source>
        <dbReference type="ARBA" id="ARBA00023040"/>
    </source>
</evidence>
<dbReference type="Pfam" id="PF10324">
    <property type="entry name" value="7TM_GPCR_Srw"/>
    <property type="match status" value="1"/>
</dbReference>
<keyword evidence="4 8" id="KW-0297">G-protein coupled receptor</keyword>